<protein>
    <submittedName>
        <fullName evidence="2">Hypothetical protein protein</fullName>
    </submittedName>
</protein>
<accession>E9RFF0</accession>
<dbReference type="EMBL" id="AB553581">
    <property type="protein sequence ID" value="BAJ79014.1"/>
    <property type="molecule type" value="Genomic_DNA"/>
</dbReference>
<dbReference type="RefSeq" id="YP_004286320.1">
    <property type="nucleotide sequence ID" value="NC_015211.1"/>
</dbReference>
<reference evidence="2 3" key="1">
    <citation type="journal article" date="2011" name="Appl. Environ. Microbiol.">
        <title>Isolation and characterization of a single-stranded DNA virus infecting Chaetoceros lorenzianus Grunow.</title>
        <authorList>
            <person name="Tomaru Y."/>
            <person name="Takao Y."/>
            <person name="Suzuki H."/>
            <person name="Nagumo T."/>
            <person name="Koike K."/>
            <person name="Nagasaki K."/>
        </authorList>
    </citation>
    <scope>NUCLEOTIDE SEQUENCE [LARGE SCALE GENOMIC DNA]</scope>
    <source>
        <strain evidence="2 3">ClorDNAV01</strain>
    </source>
</reference>
<feature type="compositionally biased region" description="Basic residues" evidence="1">
    <location>
        <begin position="309"/>
        <end position="331"/>
    </location>
</feature>
<feature type="compositionally biased region" description="Basic and acidic residues" evidence="1">
    <location>
        <begin position="285"/>
        <end position="294"/>
    </location>
</feature>
<feature type="region of interest" description="Disordered" evidence="1">
    <location>
        <begin position="231"/>
        <end position="331"/>
    </location>
</feature>
<sequence>MGPTHNELAKAHDLSGRFQFDRCYDLGAQSDPRYWGNYIDTSNVSGFQEQAYVNKDGLAIRINPTTGYKELFIAGTRSPLEWVQNVAEGIGITATENEELLHAVGGAEKAKLAYQAKYASALDPLGAIALSGVKNISGISVDARDEWADYIDKLVEAEGIEVVYGHSRGSAIMSAMESEVKYISLDGAMIIAHPKSEFLNLQSGRGGVDLALAPNYKNNLVIEDRAFHNVSRPVHTRKKKAKASKEAVTRHKQRSRQKRDRSRHQKTSDRIKVLDKLLGRKRPRDQKVIMEKAIKKQKVKKQLTLLKERPKKRPPKKRKHKRKRGRPFQRS</sequence>
<proteinExistence type="predicted"/>
<keyword evidence="3" id="KW-1185">Reference proteome</keyword>
<organism evidence="2 3">
    <name type="scientific">Protobacilladnavirus chaelor</name>
    <dbReference type="NCBI Taxonomy" id="3052701"/>
    <lineage>
        <taxon>Viruses</taxon>
        <taxon>Monodnaviria</taxon>
        <taxon>Shotokuvirae</taxon>
        <taxon>Cressdnaviricota</taxon>
        <taxon>Arfiviricetes</taxon>
        <taxon>Baphyvirales</taxon>
        <taxon>Bacilladnaviridae</taxon>
        <taxon>Protobacilladnavirus</taxon>
    </lineage>
</organism>
<feature type="compositionally biased region" description="Basic residues" evidence="1">
    <location>
        <begin position="250"/>
        <end position="265"/>
    </location>
</feature>
<gene>
    <name evidence="2" type="primary">hypothetical protein</name>
</gene>
<evidence type="ECO:0000313" key="3">
    <source>
        <dbReference type="Proteomes" id="UP000214373"/>
    </source>
</evidence>
<name>E9RFF0_9VIRU</name>
<evidence type="ECO:0000313" key="2">
    <source>
        <dbReference type="EMBL" id="BAJ79014.1"/>
    </source>
</evidence>
<feature type="compositionally biased region" description="Basic and acidic residues" evidence="1">
    <location>
        <begin position="266"/>
        <end position="278"/>
    </location>
</feature>
<dbReference type="Proteomes" id="UP000214373">
    <property type="component" value="Segment"/>
</dbReference>
<dbReference type="GeneID" id="10271605"/>
<evidence type="ECO:0000256" key="1">
    <source>
        <dbReference type="SAM" id="MobiDB-lite"/>
    </source>
</evidence>